<dbReference type="RefSeq" id="WP_138247071.1">
    <property type="nucleotide sequence ID" value="NZ_CP040331.1"/>
</dbReference>
<evidence type="ECO:0000313" key="2">
    <source>
        <dbReference type="Proteomes" id="UP000302218"/>
    </source>
</evidence>
<dbReference type="AlphaFoldDB" id="A0A4P8WRB5"/>
<accession>A0A4P8WRB5</accession>
<dbReference type="GeneID" id="40267691"/>
<proteinExistence type="predicted"/>
<name>A0A4P8WRB5_9EURY</name>
<dbReference type="EMBL" id="CP040331">
    <property type="protein sequence ID" value="QCS44671.1"/>
    <property type="molecule type" value="Genomic_DNA"/>
</dbReference>
<keyword evidence="1" id="KW-0614">Plasmid</keyword>
<gene>
    <name evidence="1" type="ORF">FEJ81_20415</name>
</gene>
<reference evidence="2" key="1">
    <citation type="submission" date="2019-05" db="EMBL/GenBank/DDBJ databases">
        <title>Genome sequence and methylation pattern of the halophilic Archaeon Natrinema versiforme BOL5-4.</title>
        <authorList>
            <person name="DasSarma P."/>
            <person name="Anton B.P."/>
            <person name="DasSarma S.L."/>
            <person name="Martinez F.L."/>
            <person name="Guzman D."/>
            <person name="Roberts R.J."/>
            <person name="DasSarma S."/>
        </authorList>
    </citation>
    <scope>NUCLEOTIDE SEQUENCE [LARGE SCALE GENOMIC DNA]</scope>
    <source>
        <strain evidence="2">BOL5-4</strain>
        <plasmid evidence="2">pnve500</plasmid>
    </source>
</reference>
<protein>
    <submittedName>
        <fullName evidence="1">Uncharacterized protein</fullName>
    </submittedName>
</protein>
<organism evidence="1 2">
    <name type="scientific">Natrinema versiforme</name>
    <dbReference type="NCBI Taxonomy" id="88724"/>
    <lineage>
        <taxon>Archaea</taxon>
        <taxon>Methanobacteriati</taxon>
        <taxon>Methanobacteriota</taxon>
        <taxon>Stenosarchaea group</taxon>
        <taxon>Halobacteria</taxon>
        <taxon>Halobacteriales</taxon>
        <taxon>Natrialbaceae</taxon>
        <taxon>Natrinema</taxon>
    </lineage>
</organism>
<geneLocation type="plasmid" evidence="2">
    <name>pnve500</name>
</geneLocation>
<dbReference type="Proteomes" id="UP000302218">
    <property type="component" value="Plasmid pNVE500"/>
</dbReference>
<sequence>MRLATILTMFLAVSILFVTPMAAAHNSATDAGPEKIEQVECSSLVDVKCTAVNADIQIRNNLIDTLEANRGMAEDWHERGQEWEESNVETVENLGEKASGRAESANSQIDHQQELLRENTIPELVAKRLP</sequence>
<evidence type="ECO:0000313" key="1">
    <source>
        <dbReference type="EMBL" id="QCS44671.1"/>
    </source>
</evidence>
<dbReference type="KEGG" id="nvr:FEJ81_20415"/>